<dbReference type="EMBL" id="JACHEO010000013">
    <property type="protein sequence ID" value="MBB5348578.1"/>
    <property type="molecule type" value="Genomic_DNA"/>
</dbReference>
<dbReference type="RefSeq" id="WP_205240194.1">
    <property type="nucleotide sequence ID" value="NZ_JACHEO010000013.1"/>
</dbReference>
<keyword evidence="1" id="KW-1133">Transmembrane helix</keyword>
<proteinExistence type="predicted"/>
<comment type="caution">
    <text evidence="3">The sequence shown here is derived from an EMBL/GenBank/DDBJ whole genome shotgun (WGS) entry which is preliminary data.</text>
</comment>
<evidence type="ECO:0000313" key="4">
    <source>
        <dbReference type="Proteomes" id="UP000539642"/>
    </source>
</evidence>
<keyword evidence="4" id="KW-1185">Reference proteome</keyword>
<dbReference type="Proteomes" id="UP000539642">
    <property type="component" value="Unassembled WGS sequence"/>
</dbReference>
<dbReference type="Pfam" id="PF09851">
    <property type="entry name" value="SHOCT"/>
    <property type="match status" value="1"/>
</dbReference>
<gene>
    <name evidence="3" type="ORF">HNQ81_002314</name>
</gene>
<evidence type="ECO:0000313" key="3">
    <source>
        <dbReference type="EMBL" id="MBB5348578.1"/>
    </source>
</evidence>
<protein>
    <submittedName>
        <fullName evidence="3">Putative membrane protein</fullName>
    </submittedName>
</protein>
<evidence type="ECO:0000259" key="2">
    <source>
        <dbReference type="Pfam" id="PF09851"/>
    </source>
</evidence>
<keyword evidence="1" id="KW-0812">Transmembrane</keyword>
<feature type="transmembrane region" description="Helical" evidence="1">
    <location>
        <begin position="54"/>
        <end position="77"/>
    </location>
</feature>
<name>A0A840V142_9BACT</name>
<dbReference type="InterPro" id="IPR018649">
    <property type="entry name" value="SHOCT"/>
</dbReference>
<dbReference type="AlphaFoldDB" id="A0A840V142"/>
<evidence type="ECO:0000256" key="1">
    <source>
        <dbReference type="SAM" id="Phobius"/>
    </source>
</evidence>
<accession>A0A840V142</accession>
<organism evidence="3 4">
    <name type="scientific">Desulfoprunum benzoelyticum</name>
    <dbReference type="NCBI Taxonomy" id="1506996"/>
    <lineage>
        <taxon>Bacteria</taxon>
        <taxon>Pseudomonadati</taxon>
        <taxon>Thermodesulfobacteriota</taxon>
        <taxon>Desulfobulbia</taxon>
        <taxon>Desulfobulbales</taxon>
        <taxon>Desulfobulbaceae</taxon>
        <taxon>Desulfoprunum</taxon>
    </lineage>
</organism>
<sequence length="121" mass="13872">MIAKYFNYKALLGLLAIWGLNNILLSPAFAQSGGYRNWHMGRWMMGDWGMGWFGMIFMLLFWVLVIVGIVFLIRWLVQNTGGRSSSGVGTSSQAMDILKERYAKGEITHDEFESMKKEILR</sequence>
<feature type="domain" description="SHOCT" evidence="2">
    <location>
        <begin position="94"/>
        <end position="120"/>
    </location>
</feature>
<reference evidence="3 4" key="1">
    <citation type="submission" date="2020-08" db="EMBL/GenBank/DDBJ databases">
        <title>Genomic Encyclopedia of Type Strains, Phase IV (KMG-IV): sequencing the most valuable type-strain genomes for metagenomic binning, comparative biology and taxonomic classification.</title>
        <authorList>
            <person name="Goeker M."/>
        </authorList>
    </citation>
    <scope>NUCLEOTIDE SEQUENCE [LARGE SCALE GENOMIC DNA]</scope>
    <source>
        <strain evidence="3 4">DSM 28570</strain>
    </source>
</reference>
<keyword evidence="1" id="KW-0472">Membrane</keyword>